<evidence type="ECO:0000313" key="4">
    <source>
        <dbReference type="Proteomes" id="UP001168540"/>
    </source>
</evidence>
<protein>
    <submittedName>
        <fullName evidence="3">CPBP family glutamic-type intramembrane protease</fullName>
        <ecNumber evidence="3">3.4.-.-</ecNumber>
    </submittedName>
</protein>
<keyword evidence="4" id="KW-1185">Reference proteome</keyword>
<dbReference type="Proteomes" id="UP001168540">
    <property type="component" value="Unassembled WGS sequence"/>
</dbReference>
<organism evidence="3 4">
    <name type="scientific">Crenobacter oryzisoli</name>
    <dbReference type="NCBI Taxonomy" id="3056844"/>
    <lineage>
        <taxon>Bacteria</taxon>
        <taxon>Pseudomonadati</taxon>
        <taxon>Pseudomonadota</taxon>
        <taxon>Betaproteobacteria</taxon>
        <taxon>Neisseriales</taxon>
        <taxon>Neisseriaceae</taxon>
        <taxon>Crenobacter</taxon>
    </lineage>
</organism>
<gene>
    <name evidence="3" type="ORF">QU481_22345</name>
</gene>
<accession>A0ABT7XUT9</accession>
<feature type="transmembrane region" description="Helical" evidence="1">
    <location>
        <begin position="140"/>
        <end position="158"/>
    </location>
</feature>
<keyword evidence="3" id="KW-0378">Hydrolase</keyword>
<evidence type="ECO:0000259" key="2">
    <source>
        <dbReference type="Pfam" id="PF02517"/>
    </source>
</evidence>
<feature type="domain" description="CAAX prenyl protease 2/Lysostaphin resistance protein A-like" evidence="2">
    <location>
        <begin position="125"/>
        <end position="235"/>
    </location>
</feature>
<dbReference type="EMBL" id="JAUEDK010000074">
    <property type="protein sequence ID" value="MDN0077565.1"/>
    <property type="molecule type" value="Genomic_DNA"/>
</dbReference>
<dbReference type="InterPro" id="IPR003675">
    <property type="entry name" value="Rce1/LyrA-like_dom"/>
</dbReference>
<dbReference type="GO" id="GO:0006508">
    <property type="term" value="P:proteolysis"/>
    <property type="evidence" value="ECO:0007669"/>
    <property type="project" value="UniProtKB-KW"/>
</dbReference>
<feature type="transmembrane region" description="Helical" evidence="1">
    <location>
        <begin position="200"/>
        <end position="220"/>
    </location>
</feature>
<feature type="transmembrane region" description="Helical" evidence="1">
    <location>
        <begin position="91"/>
        <end position="109"/>
    </location>
</feature>
<dbReference type="RefSeq" id="WP_289832196.1">
    <property type="nucleotide sequence ID" value="NZ_JAUEDK010000074.1"/>
</dbReference>
<dbReference type="EC" id="3.4.-.-" evidence="3"/>
<evidence type="ECO:0000256" key="1">
    <source>
        <dbReference type="SAM" id="Phobius"/>
    </source>
</evidence>
<keyword evidence="1" id="KW-1133">Transmembrane helix</keyword>
<keyword evidence="1" id="KW-0472">Membrane</keyword>
<feature type="transmembrane region" description="Helical" evidence="1">
    <location>
        <begin position="170"/>
        <end position="193"/>
    </location>
</feature>
<proteinExistence type="predicted"/>
<sequence>MNFRLFITAWLAGLPGVFAVALLALPMLVAGRSLPVPLWVVQLANAAQGMVLLAVAVLTGVLLAPKVKLAAPVLEAIAAAKPVAGAFRPQLVPGLVGGIVGAGLLGLFAHYSPEALALLHAKVAMPAIVRLLYGGITEELLVRWGLMTMLVWLFWRVFQGGTGTPSRLVVFLAIGVSAIAFGLGHLPAAVALVGHLPVSLVLYIVLANAVFGVVAGWLYWRFGLEAAMVAHTTAHVLLLMVSP</sequence>
<dbReference type="GO" id="GO:0008233">
    <property type="term" value="F:peptidase activity"/>
    <property type="evidence" value="ECO:0007669"/>
    <property type="project" value="UniProtKB-KW"/>
</dbReference>
<keyword evidence="1" id="KW-0812">Transmembrane</keyword>
<name>A0ABT7XUT9_9NEIS</name>
<reference evidence="3" key="1">
    <citation type="submission" date="2023-06" db="EMBL/GenBank/DDBJ databases">
        <authorList>
            <person name="Zhang S."/>
        </authorList>
    </citation>
    <scope>NUCLEOTIDE SEQUENCE</scope>
    <source>
        <strain evidence="3">SG2303</strain>
    </source>
</reference>
<keyword evidence="3" id="KW-0645">Protease</keyword>
<evidence type="ECO:0000313" key="3">
    <source>
        <dbReference type="EMBL" id="MDN0077565.1"/>
    </source>
</evidence>
<dbReference type="Pfam" id="PF02517">
    <property type="entry name" value="Rce1-like"/>
    <property type="match status" value="1"/>
</dbReference>
<comment type="caution">
    <text evidence="3">The sequence shown here is derived from an EMBL/GenBank/DDBJ whole genome shotgun (WGS) entry which is preliminary data.</text>
</comment>
<feature type="transmembrane region" description="Helical" evidence="1">
    <location>
        <begin position="43"/>
        <end position="64"/>
    </location>
</feature>